<feature type="signal peptide" evidence="1">
    <location>
        <begin position="1"/>
        <end position="22"/>
    </location>
</feature>
<organism evidence="2">
    <name type="scientific">Mus musculus</name>
    <name type="common">Mouse</name>
    <dbReference type="NCBI Taxonomy" id="10090"/>
    <lineage>
        <taxon>Eukaryota</taxon>
        <taxon>Metazoa</taxon>
        <taxon>Chordata</taxon>
        <taxon>Craniata</taxon>
        <taxon>Vertebrata</taxon>
        <taxon>Euteleostomi</taxon>
        <taxon>Mammalia</taxon>
        <taxon>Eutheria</taxon>
        <taxon>Euarchontoglires</taxon>
        <taxon>Glires</taxon>
        <taxon>Rodentia</taxon>
        <taxon>Myomorpha</taxon>
        <taxon>Muroidea</taxon>
        <taxon>Muridae</taxon>
        <taxon>Murinae</taxon>
        <taxon>Mus</taxon>
        <taxon>Mus</taxon>
    </lineage>
</organism>
<reference evidence="2" key="8">
    <citation type="journal article" date="2005" name="Science">
        <title>Antisense Transcription in the Mammalian Transcriptome.</title>
        <authorList>
            <consortium name="RIKEN Genome Exploration Research Group and Genome Science Group (Genome Network Project Core Group) and the FANTOM Consortium"/>
        </authorList>
    </citation>
    <scope>NUCLEOTIDE SEQUENCE</scope>
    <source>
        <strain evidence="2">C57BL/6J</strain>
        <tissue evidence="2">Thymus</tissue>
    </source>
</reference>
<proteinExistence type="evidence at transcript level"/>
<accession>Q3V3I9</accession>
<keyword evidence="1" id="KW-0732">Signal</keyword>
<dbReference type="AlphaFoldDB" id="Q3V3I9"/>
<evidence type="ECO:0000313" key="3">
    <source>
        <dbReference type="MGI" id="MGI:2670964"/>
    </source>
</evidence>
<dbReference type="EMBL" id="AK039997">
    <property type="protein sequence ID" value="BAE20561.1"/>
    <property type="molecule type" value="mRNA"/>
</dbReference>
<reference evidence="2" key="3">
    <citation type="journal article" date="2000" name="Genome Res.">
        <title>RIKEN integrated sequence analysis (RISA) system--384-format sequencing pipeline with 384 multicapillary sequencer.</title>
        <authorList>
            <person name="Shibata K."/>
            <person name="Itoh M."/>
            <person name="Aizawa K."/>
            <person name="Nagaoka S."/>
            <person name="Sasaki N."/>
            <person name="Carninci P."/>
            <person name="Konno H."/>
            <person name="Akiyama J."/>
            <person name="Nishi K."/>
            <person name="Kitsunai T."/>
            <person name="Tashiro H."/>
            <person name="Itoh M."/>
            <person name="Sumi N."/>
            <person name="Ishii Y."/>
            <person name="Nakamura S."/>
            <person name="Hazama M."/>
            <person name="Nishine T."/>
            <person name="Harada A."/>
            <person name="Yamamoto R."/>
            <person name="Matsumoto H."/>
            <person name="Sakaguchi S."/>
            <person name="Ikegami T."/>
            <person name="Kashiwagi K."/>
            <person name="Fujiwake S."/>
            <person name="Inoue K."/>
            <person name="Togawa Y."/>
            <person name="Izawa M."/>
            <person name="Ohara E."/>
            <person name="Watahiki M."/>
            <person name="Yoneda Y."/>
            <person name="Ishikawa T."/>
            <person name="Ozawa K."/>
            <person name="Tanaka T."/>
            <person name="Matsuura S."/>
            <person name="Kawai J."/>
            <person name="Okazaki Y."/>
            <person name="Muramatsu M."/>
            <person name="Inoue Y."/>
            <person name="Kira A."/>
            <person name="Hayashizaki Y."/>
        </authorList>
    </citation>
    <scope>NUCLEOTIDE SEQUENCE</scope>
    <source>
        <strain evidence="2">C57BL/6J</strain>
        <tissue evidence="2">Thymus</tissue>
    </source>
</reference>
<dbReference type="MGI" id="MGI:2670964">
    <property type="gene designation" value="Tent5a"/>
</dbReference>
<reference evidence="2" key="5">
    <citation type="submission" date="2001-07" db="EMBL/GenBank/DDBJ databases">
        <authorList>
            <person name="Adachi J."/>
            <person name="Aizawa K."/>
            <person name="Akimura T."/>
            <person name="Arakawa T."/>
            <person name="Bono H."/>
            <person name="Carninci P."/>
            <person name="Fukuda S."/>
            <person name="Furuno M."/>
            <person name="Hanagaki T."/>
            <person name="Hara A."/>
            <person name="Hashizume W."/>
            <person name="Hayashida K."/>
            <person name="Hayatsu N."/>
            <person name="Hiramoto K."/>
            <person name="Hiraoka T."/>
            <person name="Hirozane T."/>
            <person name="Hori F."/>
            <person name="Imotani K."/>
            <person name="Ishii Y."/>
            <person name="Itoh M."/>
            <person name="Kagawa I."/>
            <person name="Kasukawa T."/>
            <person name="Katoh H."/>
            <person name="Kawai J."/>
            <person name="Kojima Y."/>
            <person name="Kondo S."/>
            <person name="Konno H."/>
            <person name="Kouda M."/>
            <person name="Koya S."/>
            <person name="Kurihara C."/>
            <person name="Matsuyama T."/>
            <person name="Miyazaki A."/>
            <person name="Murata M."/>
            <person name="Nakamura M."/>
            <person name="Nishi K."/>
            <person name="Nomura K."/>
            <person name="Numazaki R."/>
            <person name="Ohno M."/>
            <person name="Ohsato N."/>
            <person name="Okazaki Y."/>
            <person name="Saito R."/>
            <person name="Saitoh H."/>
            <person name="Sakai C."/>
            <person name="Sakai K."/>
            <person name="Sakazume N."/>
            <person name="Sano H."/>
            <person name="Sasaki D."/>
            <person name="Shibata K."/>
            <person name="Shinagawa A."/>
            <person name="Shiraki T."/>
            <person name="Sogabe Y."/>
            <person name="Tagami M."/>
            <person name="Tagawa A."/>
            <person name="Takahashi F."/>
            <person name="Takaku-Akahira S."/>
            <person name="Takeda Y."/>
            <person name="Tanaka T."/>
            <person name="Tomaru A."/>
            <person name="Toya T."/>
            <person name="Yasunishi A."/>
            <person name="Muramatsu M."/>
            <person name="Hayashizaki Y."/>
        </authorList>
    </citation>
    <scope>NUCLEOTIDE SEQUENCE</scope>
    <source>
        <strain evidence="2">C57BL/6J</strain>
        <tissue evidence="2">Thymus</tissue>
    </source>
</reference>
<protein>
    <submittedName>
        <fullName evidence="2">Uncharacterized protein</fullName>
    </submittedName>
</protein>
<dbReference type="AGR" id="MGI:2670964"/>
<evidence type="ECO:0000313" key="2">
    <source>
        <dbReference type="EMBL" id="BAE20561.1"/>
    </source>
</evidence>
<name>Q3V3I9_MOUSE</name>
<feature type="chain" id="PRO_5004230485" evidence="1">
    <location>
        <begin position="23"/>
        <end position="49"/>
    </location>
</feature>
<reference evidence="2" key="7">
    <citation type="journal article" date="2005" name="Science">
        <title>The Transcriptional Landscape of the Mammalian Genome.</title>
        <authorList>
            <consortium name="The FANTOM Consortium"/>
            <consortium name="Riken Genome Exploration Research Group and Genome Science Group (Genome Network Project Core Group)"/>
        </authorList>
    </citation>
    <scope>NUCLEOTIDE SEQUENCE</scope>
    <source>
        <strain evidence="2">C57BL/6J</strain>
        <tissue evidence="2">Thymus</tissue>
    </source>
</reference>
<sequence>MFIIYFLKYFLFLACLLSCKLSQKNLVKRTSTQHSDRTGCVQGNFWHLL</sequence>
<reference evidence="2" key="2">
    <citation type="journal article" date="2000" name="Genome Res.">
        <title>Normalization and subtraction of cap-trapper-selected cDNAs to prepare full-length cDNA libraries for rapid discovery of new genes.</title>
        <authorList>
            <person name="Carninci P."/>
            <person name="Shibata Y."/>
            <person name="Hayatsu N."/>
            <person name="Sugahara Y."/>
            <person name="Shibata K."/>
            <person name="Itoh M."/>
            <person name="Konno H."/>
            <person name="Okazaki Y."/>
            <person name="Muramatsu M."/>
            <person name="Hayashizaki Y."/>
        </authorList>
    </citation>
    <scope>NUCLEOTIDE SEQUENCE</scope>
    <source>
        <strain evidence="2">C57BL/6J</strain>
        <tissue evidence="2">Thymus</tissue>
    </source>
</reference>
<reference evidence="2" key="4">
    <citation type="journal article" date="2001" name="Nature">
        <title>Functional annotation of a full-length mouse cDNA collection.</title>
        <authorList>
            <consortium name="The RIKEN Genome Exploration Research Group Phase II Team and the FANTOM Consortium"/>
        </authorList>
    </citation>
    <scope>NUCLEOTIDE SEQUENCE</scope>
    <source>
        <strain evidence="2">C57BL/6J</strain>
        <tissue evidence="2">Thymus</tissue>
    </source>
</reference>
<reference evidence="2" key="6">
    <citation type="journal article" date="2002" name="Nature">
        <title>Analysis of the mouse transcriptome based on functional annotation of 60,770 full-length cDNAs.</title>
        <authorList>
            <consortium name="The FANTOM Consortium and the RIKEN Genome Exploration Research Group Phase I and II Team"/>
        </authorList>
    </citation>
    <scope>NUCLEOTIDE SEQUENCE</scope>
    <source>
        <strain evidence="2">C57BL/6J</strain>
        <tissue evidence="2">Thymus</tissue>
    </source>
</reference>
<evidence type="ECO:0000256" key="1">
    <source>
        <dbReference type="SAM" id="SignalP"/>
    </source>
</evidence>
<gene>
    <name evidence="3" type="primary">Tent5a</name>
    <name evidence="3" type="synonym">BC023892</name>
    <name evidence="3" type="synonym">Fam46a</name>
</gene>
<reference evidence="2" key="1">
    <citation type="journal article" date="1999" name="Methods Enzymol.">
        <title>High-efficiency full-length cDNA cloning.</title>
        <authorList>
            <person name="Carninci P."/>
            <person name="Hayashizaki Y."/>
        </authorList>
    </citation>
    <scope>NUCLEOTIDE SEQUENCE</scope>
    <source>
        <strain evidence="2">C57BL/6J</strain>
        <tissue evidence="2">Thymus</tissue>
    </source>
</reference>